<dbReference type="GO" id="GO:0015087">
    <property type="term" value="F:cobalt ion transmembrane transporter activity"/>
    <property type="evidence" value="ECO:0007669"/>
    <property type="project" value="UniProtKB-UniRule"/>
</dbReference>
<evidence type="ECO:0000256" key="3">
    <source>
        <dbReference type="ARBA" id="ARBA00022448"/>
    </source>
</evidence>
<comment type="function">
    <text evidence="11">Mediates influx of magnesium ions. Alternates between open and closed states. Activated by low cytoplasmic Mg(2+) levels. Inactive when cytoplasmic Mg(2+) levels are high.</text>
</comment>
<evidence type="ECO:0000313" key="13">
    <source>
        <dbReference type="EMBL" id="MBM9459032.1"/>
    </source>
</evidence>
<evidence type="ECO:0000256" key="12">
    <source>
        <dbReference type="RuleBase" id="RU362010"/>
    </source>
</evidence>
<sequence>MIIQSGVYRAGQRLELECGPHDYAAMRAAATEPGDFVWLGLYAPDDAELHDVAAAFDLHPLAVEDAAVAHQRPKLETYGSTLFLVLRTLWYVDSDDAVETGEISIFLGPGFVITVRHGEGASLTGVRRTLEHRTTVLGHGPSAVLYAVCDDVVDGYTAVVADLQIDVDEIEASVFSENRSRDAERIYVLKRELSEARRAIVPLRDPVRHFAEGTVEQIDEATVPYFRDVSDHLHQAAEALEGLDGLLSSAFDAHLSRVGVQQNDDMRKISAGGALIVVPTLIAGIYGMNFEHMPLLGWTYGYPFSLLLMVGSVVGLLVLFKRSGWL</sequence>
<keyword evidence="3 12" id="KW-0813">Transport</keyword>
<dbReference type="Gene3D" id="1.20.58.340">
    <property type="entry name" value="Magnesium transport protein CorA, transmembrane region"/>
    <property type="match status" value="2"/>
</dbReference>
<dbReference type="RefSeq" id="WP_205290331.1">
    <property type="nucleotide sequence ID" value="NZ_CP074406.1"/>
</dbReference>
<dbReference type="NCBIfam" id="TIGR00383">
    <property type="entry name" value="corA"/>
    <property type="match status" value="1"/>
</dbReference>
<dbReference type="Proteomes" id="UP000663791">
    <property type="component" value="Unassembled WGS sequence"/>
</dbReference>
<dbReference type="GO" id="GO:0015095">
    <property type="term" value="F:magnesium ion transmembrane transporter activity"/>
    <property type="evidence" value="ECO:0007669"/>
    <property type="project" value="UniProtKB-UniRule"/>
</dbReference>
<comment type="subcellular location">
    <subcellularLocation>
        <location evidence="1">Cell membrane</location>
        <topology evidence="1">Multi-pass membrane protein</topology>
    </subcellularLocation>
    <subcellularLocation>
        <location evidence="12">Membrane</location>
        <topology evidence="12">Multi-pass membrane protein</topology>
    </subcellularLocation>
</comment>
<keyword evidence="4 12" id="KW-1003">Cell membrane</keyword>
<dbReference type="PANTHER" id="PTHR46494:SF1">
    <property type="entry name" value="CORA FAMILY METAL ION TRANSPORTER (EUROFUNG)"/>
    <property type="match status" value="1"/>
</dbReference>
<evidence type="ECO:0000313" key="14">
    <source>
        <dbReference type="Proteomes" id="UP000663791"/>
    </source>
</evidence>
<evidence type="ECO:0000256" key="4">
    <source>
        <dbReference type="ARBA" id="ARBA00022475"/>
    </source>
</evidence>
<dbReference type="AlphaFoldDB" id="A0A938XYW8"/>
<reference evidence="13" key="1">
    <citation type="submission" date="2021-01" db="EMBL/GenBank/DDBJ databases">
        <title>Novel species in genus Nocardioides.</title>
        <authorList>
            <person name="Zhang G."/>
        </authorList>
    </citation>
    <scope>NUCLEOTIDE SEQUENCE</scope>
    <source>
        <strain evidence="13">Zg-536</strain>
    </source>
</reference>
<accession>A0A938XYW8</accession>
<keyword evidence="8 12" id="KW-0406">Ion transport</keyword>
<dbReference type="SUPFAM" id="SSF144083">
    <property type="entry name" value="Magnesium transport protein CorA, transmembrane region"/>
    <property type="match status" value="1"/>
</dbReference>
<dbReference type="InterPro" id="IPR045863">
    <property type="entry name" value="CorA_TM1_TM2"/>
</dbReference>
<feature type="transmembrane region" description="Helical" evidence="12">
    <location>
        <begin position="300"/>
        <end position="320"/>
    </location>
</feature>
<keyword evidence="5 12" id="KW-0812">Transmembrane</keyword>
<protein>
    <recommendedName>
        <fullName evidence="12">Magnesium transport protein CorA</fullName>
    </recommendedName>
</protein>
<evidence type="ECO:0000256" key="6">
    <source>
        <dbReference type="ARBA" id="ARBA00022842"/>
    </source>
</evidence>
<dbReference type="GO" id="GO:0005886">
    <property type="term" value="C:plasma membrane"/>
    <property type="evidence" value="ECO:0007669"/>
    <property type="project" value="UniProtKB-SubCell"/>
</dbReference>
<dbReference type="EMBL" id="JAERTX010000003">
    <property type="protein sequence ID" value="MBM9459032.1"/>
    <property type="molecule type" value="Genomic_DNA"/>
</dbReference>
<dbReference type="InterPro" id="IPR002523">
    <property type="entry name" value="MgTranspt_CorA/ZnTranspt_ZntB"/>
</dbReference>
<dbReference type="PANTHER" id="PTHR46494">
    <property type="entry name" value="CORA FAMILY METAL ION TRANSPORTER (EUROFUNG)"/>
    <property type="match status" value="1"/>
</dbReference>
<organism evidence="13 14">
    <name type="scientific">Nocardioides faecalis</name>
    <dbReference type="NCBI Taxonomy" id="2803858"/>
    <lineage>
        <taxon>Bacteria</taxon>
        <taxon>Bacillati</taxon>
        <taxon>Actinomycetota</taxon>
        <taxon>Actinomycetes</taxon>
        <taxon>Propionibacteriales</taxon>
        <taxon>Nocardioidaceae</taxon>
        <taxon>Nocardioides</taxon>
    </lineage>
</organism>
<gene>
    <name evidence="12 13" type="primary">corA</name>
    <name evidence="13" type="ORF">JK386_03890</name>
</gene>
<dbReference type="InterPro" id="IPR045861">
    <property type="entry name" value="CorA_cytoplasmic_dom"/>
</dbReference>
<proteinExistence type="inferred from homology"/>
<dbReference type="InterPro" id="IPR004488">
    <property type="entry name" value="Mg/Co-transport_prot_CorA"/>
</dbReference>
<comment type="caution">
    <text evidence="13">The sequence shown here is derived from an EMBL/GenBank/DDBJ whole genome shotgun (WGS) entry which is preliminary data.</text>
</comment>
<evidence type="ECO:0000256" key="9">
    <source>
        <dbReference type="ARBA" id="ARBA00023136"/>
    </source>
</evidence>
<evidence type="ECO:0000256" key="7">
    <source>
        <dbReference type="ARBA" id="ARBA00022989"/>
    </source>
</evidence>
<dbReference type="GO" id="GO:0000287">
    <property type="term" value="F:magnesium ion binding"/>
    <property type="evidence" value="ECO:0007669"/>
    <property type="project" value="TreeGrafter"/>
</dbReference>
<name>A0A938XYW8_9ACTN</name>
<evidence type="ECO:0000256" key="10">
    <source>
        <dbReference type="ARBA" id="ARBA00034269"/>
    </source>
</evidence>
<dbReference type="SUPFAM" id="SSF143865">
    <property type="entry name" value="CorA soluble domain-like"/>
    <property type="match status" value="1"/>
</dbReference>
<feature type="transmembrane region" description="Helical" evidence="12">
    <location>
        <begin position="269"/>
        <end position="288"/>
    </location>
</feature>
<evidence type="ECO:0000256" key="1">
    <source>
        <dbReference type="ARBA" id="ARBA00004651"/>
    </source>
</evidence>
<dbReference type="CDD" id="cd12830">
    <property type="entry name" value="MtCorA-like"/>
    <property type="match status" value="1"/>
</dbReference>
<keyword evidence="6 12" id="KW-0460">Magnesium</keyword>
<evidence type="ECO:0000256" key="5">
    <source>
        <dbReference type="ARBA" id="ARBA00022692"/>
    </source>
</evidence>
<evidence type="ECO:0000256" key="2">
    <source>
        <dbReference type="ARBA" id="ARBA00009765"/>
    </source>
</evidence>
<evidence type="ECO:0000256" key="8">
    <source>
        <dbReference type="ARBA" id="ARBA00023065"/>
    </source>
</evidence>
<dbReference type="Gene3D" id="3.30.460.20">
    <property type="entry name" value="CorA soluble domain-like"/>
    <property type="match status" value="1"/>
</dbReference>
<keyword evidence="14" id="KW-1185">Reference proteome</keyword>
<keyword evidence="7 12" id="KW-1133">Transmembrane helix</keyword>
<comment type="similarity">
    <text evidence="2 12">Belongs to the CorA metal ion transporter (MIT) (TC 1.A.35) family.</text>
</comment>
<evidence type="ECO:0000256" key="11">
    <source>
        <dbReference type="ARBA" id="ARBA00045497"/>
    </source>
</evidence>
<dbReference type="FunFam" id="1.20.58.340:FF:000004">
    <property type="entry name" value="Magnesium transport protein CorA"/>
    <property type="match status" value="1"/>
</dbReference>
<keyword evidence="9 12" id="KW-0472">Membrane</keyword>
<dbReference type="GO" id="GO:0050897">
    <property type="term" value="F:cobalt ion binding"/>
    <property type="evidence" value="ECO:0007669"/>
    <property type="project" value="TreeGrafter"/>
</dbReference>
<comment type="catalytic activity">
    <reaction evidence="10">
        <text>Mg(2+)(in) = Mg(2+)(out)</text>
        <dbReference type="Rhea" id="RHEA:29827"/>
        <dbReference type="ChEBI" id="CHEBI:18420"/>
    </reaction>
</comment>
<dbReference type="Pfam" id="PF01544">
    <property type="entry name" value="CorA"/>
    <property type="match status" value="1"/>
</dbReference>